<reference evidence="1" key="1">
    <citation type="journal article" date="2020" name="bioRxiv">
        <title>Genomic and phenotypic heterogeneity of clinical isolates of the human pathogens Aspergillus fumigatus, Aspergillus lentulus and Aspergillus fumigatiaffinis.</title>
        <authorList>
            <person name="dos Santos R.A.C."/>
            <person name="Steenwyk J.L."/>
            <person name="Rivero-Menendez O."/>
            <person name="Mead M.E."/>
            <person name="Silva L.P."/>
            <person name="Bastos R.W."/>
            <person name="Alastruey-Izquierdo A."/>
            <person name="Goldman G.H."/>
            <person name="Rokas A."/>
        </authorList>
    </citation>
    <scope>NUCLEOTIDE SEQUENCE</scope>
    <source>
        <strain evidence="1">CNM-CM8927</strain>
    </source>
</reference>
<protein>
    <submittedName>
        <fullName evidence="1">Uncharacterized protein</fullName>
    </submittedName>
</protein>
<accession>A0AAN5YWC7</accession>
<dbReference type="AlphaFoldDB" id="A0AAN5YWC7"/>
<sequence length="71" mass="8156">MDGLVKAAYTYSRAAMELQLDRFNVTNRAQNPAEEDAYCANMRKLGATWFESEEAYMLLALQHSRPQKQVL</sequence>
<evidence type="ECO:0000313" key="1">
    <source>
        <dbReference type="EMBL" id="KAF4209576.1"/>
    </source>
</evidence>
<gene>
    <name evidence="1" type="ORF">CNMCM8927_005976</name>
</gene>
<comment type="caution">
    <text evidence="1">The sequence shown here is derived from an EMBL/GenBank/DDBJ whole genome shotgun (WGS) entry which is preliminary data.</text>
</comment>
<proteinExistence type="predicted"/>
<reference evidence="1" key="2">
    <citation type="submission" date="2020-04" db="EMBL/GenBank/DDBJ databases">
        <authorList>
            <person name="Santos R.A.C."/>
            <person name="Steenwyk J.L."/>
            <person name="Rivero-Menendez O."/>
            <person name="Mead M.E."/>
            <person name="Silva L.P."/>
            <person name="Bastos R.W."/>
            <person name="Alastruey-Izquierdo A."/>
            <person name="Goldman G.H."/>
            <person name="Rokas A."/>
        </authorList>
    </citation>
    <scope>NUCLEOTIDE SEQUENCE</scope>
    <source>
        <strain evidence="1">CNM-CM8927</strain>
    </source>
</reference>
<dbReference type="Proteomes" id="UP000649114">
    <property type="component" value="Unassembled WGS sequence"/>
</dbReference>
<dbReference type="EMBL" id="JAAAPU010000003">
    <property type="protein sequence ID" value="KAF4209576.1"/>
    <property type="molecule type" value="Genomic_DNA"/>
</dbReference>
<name>A0AAN5YWC7_ASPLE</name>
<evidence type="ECO:0000313" key="2">
    <source>
        <dbReference type="Proteomes" id="UP000649114"/>
    </source>
</evidence>
<organism evidence="1 2">
    <name type="scientific">Aspergillus lentulus</name>
    <dbReference type="NCBI Taxonomy" id="293939"/>
    <lineage>
        <taxon>Eukaryota</taxon>
        <taxon>Fungi</taxon>
        <taxon>Dikarya</taxon>
        <taxon>Ascomycota</taxon>
        <taxon>Pezizomycotina</taxon>
        <taxon>Eurotiomycetes</taxon>
        <taxon>Eurotiomycetidae</taxon>
        <taxon>Eurotiales</taxon>
        <taxon>Aspergillaceae</taxon>
        <taxon>Aspergillus</taxon>
        <taxon>Aspergillus subgen. Fumigati</taxon>
    </lineage>
</organism>